<dbReference type="AlphaFoldDB" id="A0A1V4HSB8"/>
<name>A0A1V4HSB8_9BACL</name>
<proteinExistence type="predicted"/>
<sequence length="140" mass="16660">MLKSFDVFDKRYRDENNCVKYYDVSVHIIDFHGERTYSNSVNVREIRILIDTEEKIQIEVDRKKIIYRKRKTMDIANDFREISGFNGFGIGFALSCHEDEIDQATDLCTTKLWKQIKSRKGIPDWVHEFADKEPKVYKSK</sequence>
<dbReference type="RefSeq" id="WP_079408763.1">
    <property type="nucleotide sequence ID" value="NZ_MBTG01000001.1"/>
</dbReference>
<evidence type="ECO:0000313" key="1">
    <source>
        <dbReference type="EMBL" id="OPH61766.1"/>
    </source>
</evidence>
<keyword evidence="2" id="KW-1185">Reference proteome</keyword>
<evidence type="ECO:0000313" key="2">
    <source>
        <dbReference type="Proteomes" id="UP000190626"/>
    </source>
</evidence>
<accession>A0A1V4HSB8</accession>
<reference evidence="2" key="1">
    <citation type="submission" date="2016-07" db="EMBL/GenBank/DDBJ databases">
        <authorList>
            <person name="Florea S."/>
            <person name="Webb J.S."/>
            <person name="Jaromczyk J."/>
            <person name="Schardl C.L."/>
        </authorList>
    </citation>
    <scope>NUCLEOTIDE SEQUENCE [LARGE SCALE GENOMIC DNA]</scope>
    <source>
        <strain evidence="2">CY1</strain>
    </source>
</reference>
<comment type="caution">
    <text evidence="1">The sequence shown here is derived from an EMBL/GenBank/DDBJ whole genome shotgun (WGS) entry which is preliminary data.</text>
</comment>
<protein>
    <submittedName>
        <fullName evidence="1">Uncharacterized protein</fullName>
    </submittedName>
</protein>
<gene>
    <name evidence="1" type="ORF">BC351_00555</name>
</gene>
<organism evidence="1 2">
    <name type="scientific">Paenibacillus ferrarius</name>
    <dbReference type="NCBI Taxonomy" id="1469647"/>
    <lineage>
        <taxon>Bacteria</taxon>
        <taxon>Bacillati</taxon>
        <taxon>Bacillota</taxon>
        <taxon>Bacilli</taxon>
        <taxon>Bacillales</taxon>
        <taxon>Paenibacillaceae</taxon>
        <taxon>Paenibacillus</taxon>
    </lineage>
</organism>
<dbReference type="STRING" id="1469647.BC351_00555"/>
<dbReference type="EMBL" id="MBTG01000001">
    <property type="protein sequence ID" value="OPH61766.1"/>
    <property type="molecule type" value="Genomic_DNA"/>
</dbReference>
<dbReference type="Proteomes" id="UP000190626">
    <property type="component" value="Unassembled WGS sequence"/>
</dbReference>